<accession>A0AA42AW86</accession>
<protein>
    <submittedName>
        <fullName evidence="1">Uncharacterized protein</fullName>
    </submittedName>
</protein>
<dbReference type="EMBL" id="JAJJMA010240531">
    <property type="protein sequence ID" value="MCL7042882.1"/>
    <property type="molecule type" value="Genomic_DNA"/>
</dbReference>
<keyword evidence="2" id="KW-1185">Reference proteome</keyword>
<dbReference type="Proteomes" id="UP001177140">
    <property type="component" value="Unassembled WGS sequence"/>
</dbReference>
<reference evidence="1" key="1">
    <citation type="submission" date="2022-03" db="EMBL/GenBank/DDBJ databases">
        <title>A functionally conserved STORR gene fusion in Papaver species that diverged 16.8 million years ago.</title>
        <authorList>
            <person name="Catania T."/>
        </authorList>
    </citation>
    <scope>NUCLEOTIDE SEQUENCE</scope>
    <source>
        <strain evidence="1">S-191538</strain>
    </source>
</reference>
<evidence type="ECO:0000313" key="1">
    <source>
        <dbReference type="EMBL" id="MCL7042882.1"/>
    </source>
</evidence>
<organism evidence="1 2">
    <name type="scientific">Papaver nudicaule</name>
    <name type="common">Iceland poppy</name>
    <dbReference type="NCBI Taxonomy" id="74823"/>
    <lineage>
        <taxon>Eukaryota</taxon>
        <taxon>Viridiplantae</taxon>
        <taxon>Streptophyta</taxon>
        <taxon>Embryophyta</taxon>
        <taxon>Tracheophyta</taxon>
        <taxon>Spermatophyta</taxon>
        <taxon>Magnoliopsida</taxon>
        <taxon>Ranunculales</taxon>
        <taxon>Papaveraceae</taxon>
        <taxon>Papaveroideae</taxon>
        <taxon>Papaver</taxon>
    </lineage>
</organism>
<evidence type="ECO:0000313" key="2">
    <source>
        <dbReference type="Proteomes" id="UP001177140"/>
    </source>
</evidence>
<proteinExistence type="predicted"/>
<name>A0AA42AW86_PAPNU</name>
<sequence>MDHQNCFVHRLCSQLTVTCVCHCQCHHEYDTLTPPTSTAKENNPPSLHELKIVLQYSHNQIKDGTSVSGSCRRNVLIDVIENFKSYDLVKDNIDSMLLDFHAPLCCSDYVTDRVLLCAFEAPETVGGLLRLTAQVRINMEENLDVEEELIDDGVTESMEKDNVRRIRASKSFIDGLNKKKYRQNKWRRQCQ</sequence>
<comment type="caution">
    <text evidence="1">The sequence shown here is derived from an EMBL/GenBank/DDBJ whole genome shotgun (WGS) entry which is preliminary data.</text>
</comment>
<dbReference type="AlphaFoldDB" id="A0AA42AW86"/>
<gene>
    <name evidence="1" type="ORF">MKW94_004882</name>
</gene>